<feature type="domain" description="HMG box" evidence="1">
    <location>
        <begin position="69"/>
        <end position="130"/>
    </location>
</feature>
<protein>
    <recommendedName>
        <fullName evidence="1">HMG box domain-containing protein</fullName>
    </recommendedName>
</protein>
<dbReference type="EMBL" id="BLAL01000197">
    <property type="protein sequence ID" value="GES90954.1"/>
    <property type="molecule type" value="Genomic_DNA"/>
</dbReference>
<keyword evidence="4" id="KW-1185">Reference proteome</keyword>
<sequence>MPKKLKYRKRITSFINYAIAPVTNNPELNNEISNSNNVPIVLKPSFPPILTINDLTKNVNTNNKPKFFPNAFIVYRMALMKEYRVKNYKLPLMSEISKIAKNSWNMEPKNIKDFYESLVKNAKSTYKKNNIQIVMDKHMNNVVNNQESVTCGAEIEKEKNIVEVQDVNNNIVSFPNNSSTNISSNFNTSTLNDQEYIRVLEQTIDLLLRN</sequence>
<reference evidence="3" key="2">
    <citation type="submission" date="2019-10" db="EMBL/GenBank/DDBJ databases">
        <title>Conservation and host-specific expression of non-tandemly repeated heterogenous ribosome RNA gene in arbuscular mycorrhizal fungi.</title>
        <authorList>
            <person name="Maeda T."/>
            <person name="Kobayashi Y."/>
            <person name="Nakagawa T."/>
            <person name="Ezawa T."/>
            <person name="Yamaguchi K."/>
            <person name="Bino T."/>
            <person name="Nishimoto Y."/>
            <person name="Shigenobu S."/>
            <person name="Kawaguchi M."/>
        </authorList>
    </citation>
    <scope>NUCLEOTIDE SEQUENCE</scope>
    <source>
        <strain evidence="3">HR1</strain>
    </source>
</reference>
<evidence type="ECO:0000313" key="2">
    <source>
        <dbReference type="EMBL" id="GBB96829.1"/>
    </source>
</evidence>
<dbReference type="InterPro" id="IPR009071">
    <property type="entry name" value="HMG_box_dom"/>
</dbReference>
<dbReference type="SUPFAM" id="SSF47095">
    <property type="entry name" value="HMG-box"/>
    <property type="match status" value="1"/>
</dbReference>
<dbReference type="InterPro" id="IPR036910">
    <property type="entry name" value="HMG_box_dom_sf"/>
</dbReference>
<organism evidence="2 4">
    <name type="scientific">Rhizophagus clarus</name>
    <dbReference type="NCBI Taxonomy" id="94130"/>
    <lineage>
        <taxon>Eukaryota</taxon>
        <taxon>Fungi</taxon>
        <taxon>Fungi incertae sedis</taxon>
        <taxon>Mucoromycota</taxon>
        <taxon>Glomeromycotina</taxon>
        <taxon>Glomeromycetes</taxon>
        <taxon>Glomerales</taxon>
        <taxon>Glomeraceae</taxon>
        <taxon>Rhizophagus</taxon>
    </lineage>
</organism>
<evidence type="ECO:0000313" key="4">
    <source>
        <dbReference type="Proteomes" id="UP000247702"/>
    </source>
</evidence>
<dbReference type="Pfam" id="PF00505">
    <property type="entry name" value="HMG_box"/>
    <property type="match status" value="1"/>
</dbReference>
<name>A0A2Z6RHE4_9GLOM</name>
<proteinExistence type="predicted"/>
<evidence type="ECO:0000259" key="1">
    <source>
        <dbReference type="Pfam" id="PF00505"/>
    </source>
</evidence>
<dbReference type="EMBL" id="BEXD01002056">
    <property type="protein sequence ID" value="GBB96829.1"/>
    <property type="molecule type" value="Genomic_DNA"/>
</dbReference>
<comment type="caution">
    <text evidence="2">The sequence shown here is derived from an EMBL/GenBank/DDBJ whole genome shotgun (WGS) entry which is preliminary data.</text>
</comment>
<reference evidence="2 4" key="1">
    <citation type="submission" date="2017-11" db="EMBL/GenBank/DDBJ databases">
        <title>The genome of Rhizophagus clarus HR1 reveals common genetic basis of auxotrophy among arbuscular mycorrhizal fungi.</title>
        <authorList>
            <person name="Kobayashi Y."/>
        </authorList>
    </citation>
    <scope>NUCLEOTIDE SEQUENCE [LARGE SCALE GENOMIC DNA]</scope>
    <source>
        <strain evidence="2 4">HR1</strain>
    </source>
</reference>
<gene>
    <name evidence="3" type="ORF">RCL2_001778600</name>
    <name evidence="2" type="ORF">RclHR1_28490001</name>
</gene>
<accession>A0A2Z6RHE4</accession>
<dbReference type="OrthoDB" id="2317880at2759"/>
<dbReference type="AlphaFoldDB" id="A0A2Z6RHE4"/>
<evidence type="ECO:0000313" key="3">
    <source>
        <dbReference type="EMBL" id="GES90954.1"/>
    </source>
</evidence>
<dbReference type="Gene3D" id="1.10.30.10">
    <property type="entry name" value="High mobility group box domain"/>
    <property type="match status" value="1"/>
</dbReference>
<dbReference type="Proteomes" id="UP000247702">
    <property type="component" value="Unassembled WGS sequence"/>
</dbReference>
<dbReference type="Proteomes" id="UP000615446">
    <property type="component" value="Unassembled WGS sequence"/>
</dbReference>